<dbReference type="SUPFAM" id="SSF54416">
    <property type="entry name" value="Amine oxidase N-terminal region"/>
    <property type="match status" value="2"/>
</dbReference>
<evidence type="ECO:0000313" key="14">
    <source>
        <dbReference type="EMBL" id="RZC57862.1"/>
    </source>
</evidence>
<evidence type="ECO:0000256" key="8">
    <source>
        <dbReference type="PIRSR" id="PIRSR600269-51"/>
    </source>
</evidence>
<dbReference type="InterPro" id="IPR016182">
    <property type="entry name" value="Cu_amine_oxidase_N-reg"/>
</dbReference>
<dbReference type="SUPFAM" id="SSF49998">
    <property type="entry name" value="Amine oxidase catalytic domain"/>
    <property type="match status" value="1"/>
</dbReference>
<organism evidence="14 15">
    <name type="scientific">Papaver somniferum</name>
    <name type="common">Opium poppy</name>
    <dbReference type="NCBI Taxonomy" id="3469"/>
    <lineage>
        <taxon>Eukaryota</taxon>
        <taxon>Viridiplantae</taxon>
        <taxon>Streptophyta</taxon>
        <taxon>Embryophyta</taxon>
        <taxon>Tracheophyta</taxon>
        <taxon>Spermatophyta</taxon>
        <taxon>Magnoliopsida</taxon>
        <taxon>Ranunculales</taxon>
        <taxon>Papaveraceae</taxon>
        <taxon>Papaveroideae</taxon>
        <taxon>Papaver</taxon>
    </lineage>
</organism>
<evidence type="ECO:0000256" key="5">
    <source>
        <dbReference type="ARBA" id="ARBA00023008"/>
    </source>
</evidence>
<feature type="domain" description="Copper amine oxidase N2-terminal" evidence="12">
    <location>
        <begin position="78"/>
        <end position="161"/>
    </location>
</feature>
<evidence type="ECO:0000256" key="7">
    <source>
        <dbReference type="PIRSR" id="PIRSR600269-50"/>
    </source>
</evidence>
<feature type="domain" description="Copper amine oxidase N3-terminal" evidence="13">
    <location>
        <begin position="169"/>
        <end position="268"/>
    </location>
</feature>
<reference evidence="14 15" key="1">
    <citation type="journal article" date="2018" name="Science">
        <title>The opium poppy genome and morphinan production.</title>
        <authorList>
            <person name="Guo L."/>
            <person name="Winzer T."/>
            <person name="Yang X."/>
            <person name="Li Y."/>
            <person name="Ning Z."/>
            <person name="He Z."/>
            <person name="Teodor R."/>
            <person name="Lu Y."/>
            <person name="Bowser T.A."/>
            <person name="Graham I.A."/>
            <person name="Ye K."/>
        </authorList>
    </citation>
    <scope>NUCLEOTIDE SEQUENCE [LARGE SCALE GENOMIC DNA]</scope>
    <source>
        <strain evidence="15">cv. HN1</strain>
        <tissue evidence="14">Leaves</tissue>
    </source>
</reference>
<dbReference type="InterPro" id="IPR049948">
    <property type="entry name" value="Cu_Am_ox_TPQ-bd"/>
</dbReference>
<dbReference type="STRING" id="3469.A0A4Y7JCT5"/>
<dbReference type="PROSITE" id="PS01165">
    <property type="entry name" value="COPPER_AMINE_OXID_2"/>
    <property type="match status" value="1"/>
</dbReference>
<dbReference type="EC" id="1.4.3.-" evidence="9"/>
<dbReference type="InterPro" id="IPR036460">
    <property type="entry name" value="Cu_amine_oxidase_C_sf"/>
</dbReference>
<evidence type="ECO:0000256" key="2">
    <source>
        <dbReference type="ARBA" id="ARBA00022723"/>
    </source>
</evidence>
<evidence type="ECO:0000256" key="10">
    <source>
        <dbReference type="SAM" id="SignalP"/>
    </source>
</evidence>
<dbReference type="OMA" id="RVIRVQC"/>
<keyword evidence="3 7" id="KW-0801">TPQ</keyword>
<gene>
    <name evidence="14" type="ORF">C5167_005171</name>
</gene>
<dbReference type="PANTHER" id="PTHR10638:SF69">
    <property type="entry name" value="AMINE OXIDASE [COPPER-CONTAINING] GAMMA 1-RELATED"/>
    <property type="match status" value="1"/>
</dbReference>
<feature type="active site" description="Schiff-base intermediate with substrate; via topaquinone" evidence="7">
    <location>
        <position position="463"/>
    </location>
</feature>
<dbReference type="GO" id="GO:0009308">
    <property type="term" value="P:amine metabolic process"/>
    <property type="evidence" value="ECO:0007669"/>
    <property type="project" value="UniProtKB-UniRule"/>
</dbReference>
<dbReference type="EMBL" id="CM010718">
    <property type="protein sequence ID" value="RZC57862.1"/>
    <property type="molecule type" value="Genomic_DNA"/>
</dbReference>
<evidence type="ECO:0000259" key="12">
    <source>
        <dbReference type="Pfam" id="PF02727"/>
    </source>
</evidence>
<evidence type="ECO:0000256" key="1">
    <source>
        <dbReference type="ARBA" id="ARBA00007983"/>
    </source>
</evidence>
<dbReference type="InterPro" id="IPR015800">
    <property type="entry name" value="Cu_amine_oxidase_N2"/>
</dbReference>
<dbReference type="Proteomes" id="UP000316621">
    <property type="component" value="Chromosome 4"/>
</dbReference>
<dbReference type="Gene3D" id="3.10.450.40">
    <property type="match status" value="2"/>
</dbReference>
<evidence type="ECO:0000256" key="4">
    <source>
        <dbReference type="ARBA" id="ARBA00023002"/>
    </source>
</evidence>
<evidence type="ECO:0000256" key="6">
    <source>
        <dbReference type="ARBA" id="ARBA00023157"/>
    </source>
</evidence>
<protein>
    <recommendedName>
        <fullName evidence="9">Amine oxidase</fullName>
        <ecNumber evidence="9">1.4.3.-</ecNumber>
    </recommendedName>
</protein>
<comment type="PTM">
    <text evidence="8 9">Topaquinone (TPQ) is generated by copper-dependent autoxidation of a specific tyrosyl residue.</text>
</comment>
<dbReference type="Gramene" id="RZC57862">
    <property type="protein sequence ID" value="RZC57862"/>
    <property type="gene ID" value="C5167_005171"/>
</dbReference>
<dbReference type="Pfam" id="PF01179">
    <property type="entry name" value="Cu_amine_oxid"/>
    <property type="match status" value="1"/>
</dbReference>
<dbReference type="GO" id="GO:0008131">
    <property type="term" value="F:primary methylamine oxidase activity"/>
    <property type="evidence" value="ECO:0007669"/>
    <property type="project" value="InterPro"/>
</dbReference>
<name>A0A4Y7JCT5_PAPSO</name>
<dbReference type="GO" id="GO:0048038">
    <property type="term" value="F:quinone binding"/>
    <property type="evidence" value="ECO:0007669"/>
    <property type="project" value="InterPro"/>
</dbReference>
<keyword evidence="2 9" id="KW-0479">Metal-binding</keyword>
<dbReference type="PANTHER" id="PTHR10638">
    <property type="entry name" value="COPPER AMINE OXIDASE"/>
    <property type="match status" value="1"/>
</dbReference>
<evidence type="ECO:0000256" key="3">
    <source>
        <dbReference type="ARBA" id="ARBA00022772"/>
    </source>
</evidence>
<dbReference type="GO" id="GO:0005507">
    <property type="term" value="F:copper ion binding"/>
    <property type="evidence" value="ECO:0007669"/>
    <property type="project" value="InterPro"/>
</dbReference>
<comment type="similarity">
    <text evidence="1 9">Belongs to the copper/topaquinone oxidase family.</text>
</comment>
<feature type="domain" description="Copper amine oxidase catalytic" evidence="11">
    <location>
        <begin position="296"/>
        <end position="722"/>
    </location>
</feature>
<keyword evidence="15" id="KW-1185">Reference proteome</keyword>
<evidence type="ECO:0000259" key="11">
    <source>
        <dbReference type="Pfam" id="PF01179"/>
    </source>
</evidence>
<feature type="chain" id="PRO_5021243182" description="Amine oxidase" evidence="10">
    <location>
        <begin position="26"/>
        <end position="743"/>
    </location>
</feature>
<dbReference type="FunFam" id="2.70.98.20:FF:000004">
    <property type="entry name" value="Amine oxidase"/>
    <property type="match status" value="1"/>
</dbReference>
<keyword evidence="10" id="KW-0732">Signal</keyword>
<comment type="cofactor">
    <cofactor evidence="9">
        <name>Cu cation</name>
        <dbReference type="ChEBI" id="CHEBI:23378"/>
    </cofactor>
    <text evidence="9">Contains 1 topaquinone per subunit.</text>
</comment>
<keyword evidence="5 9" id="KW-0186">Copper</keyword>
<evidence type="ECO:0000259" key="13">
    <source>
        <dbReference type="Pfam" id="PF02728"/>
    </source>
</evidence>
<dbReference type="InterPro" id="IPR049947">
    <property type="entry name" value="Cu_Am_Ox_Cu-bd"/>
</dbReference>
<dbReference type="InterPro" id="IPR000269">
    <property type="entry name" value="Cu_amine_oxidase"/>
</dbReference>
<keyword evidence="4 9" id="KW-0560">Oxidoreductase</keyword>
<sequence length="743" mass="83656">MEANTYLHCFFLLFSSLLLIVLVRSWFPTDSLFLDCSEYASWCSTPKNRIYSKSNNVLLQNKNLLGKPIDHYTETPKHPLDPLTLQEINKVNTILSLHPPFSTNYPSIHTLSLHEPEKSTVLKWKKGHTLPPRQAIVIAFLNSHSHVLAVDLEVSQVISHKIDPSSGYPMLLAEDTMLATTITQENEEFKRIIVSRGVRLSDIACIALATGWYGPNEEGKRVAKVQCFSQQGTTNYYMRPIEGLTVTVDLEKKEILKIDNTGNDIPIPKATDTDYQYSRQQKNKQSLNIKPINPISMEQPLGPSFTIDGHTVNWANWEFHLKPDARAGVIISQAKVRDPDTGMLRSVMYKGFPSELFVPYMDPSEGWYFKTYMDAGEYGMGLTAMSLVPLNDCPHNARYMDGIFAAADGKPFVRSNMVCIFERYAGEVGWRHSESPDFGRPEIREARPKVTLVVRTASTVGNYDYIIDWEFQEDGLIRVQEIIDASLITQVGLSGMLMVKGTYYNNADQIPEEENTSGPLVSENLIGVVHDHFVTFHLDMDIDEPDNSFVKVHLVKEETVPGESPRKSFLRTKKHVIKSEKDAQIKFKLYDPSEFHVVNPSQKSKIGNPSGYKVVPAGTAASLLDHNDPPQHRSAFTDNQIWVTPYNRSEQWAGGLLVYQGKGEDTLAVWSDRDRSIENKDIVVWYTLGFHHVPCQEDFPIMPTVSSSFALKPANFFNSNPILHVAPTVPKDLPSCSARSASA</sequence>
<dbReference type="InterPro" id="IPR015802">
    <property type="entry name" value="Cu_amine_oxidase_N3"/>
</dbReference>
<keyword evidence="6" id="KW-1015">Disulfide bond</keyword>
<dbReference type="PROSITE" id="PS01164">
    <property type="entry name" value="COPPER_AMINE_OXID_1"/>
    <property type="match status" value="1"/>
</dbReference>
<dbReference type="AlphaFoldDB" id="A0A4Y7JCT5"/>
<accession>A0A4Y7JCT5</accession>
<proteinExistence type="inferred from homology"/>
<evidence type="ECO:0000313" key="15">
    <source>
        <dbReference type="Proteomes" id="UP000316621"/>
    </source>
</evidence>
<dbReference type="Pfam" id="PF02727">
    <property type="entry name" value="Cu_amine_oxidN2"/>
    <property type="match status" value="1"/>
</dbReference>
<dbReference type="InterPro" id="IPR015798">
    <property type="entry name" value="Cu_amine_oxidase_C"/>
</dbReference>
<dbReference type="Pfam" id="PF02728">
    <property type="entry name" value="Cu_amine_oxidN3"/>
    <property type="match status" value="1"/>
</dbReference>
<evidence type="ECO:0000256" key="9">
    <source>
        <dbReference type="RuleBase" id="RU000672"/>
    </source>
</evidence>
<feature type="active site" description="Proton acceptor" evidence="7">
    <location>
        <position position="374"/>
    </location>
</feature>
<feature type="signal peptide" evidence="10">
    <location>
        <begin position="1"/>
        <end position="25"/>
    </location>
</feature>
<dbReference type="Gene3D" id="2.70.98.20">
    <property type="entry name" value="Copper amine oxidase, catalytic domain"/>
    <property type="match status" value="1"/>
</dbReference>
<feature type="modified residue" description="2',4',5'-topaquinone" evidence="8">
    <location>
        <position position="463"/>
    </location>
</feature>